<gene>
    <name evidence="1" type="ORF">GCM10009775_14730</name>
</gene>
<sequence length="93" mass="10082">MDTEERRHALERRGILSAYVLALEEPATLLDLCASIDTDADDDDLISAVAAAFAVSEVAAAAIVDLQVRRFTPRRIAQLRAEPADLVHRLAVG</sequence>
<evidence type="ECO:0000313" key="1">
    <source>
        <dbReference type="EMBL" id="GAA1923394.1"/>
    </source>
</evidence>
<dbReference type="RefSeq" id="WP_248146799.1">
    <property type="nucleotide sequence ID" value="NZ_BAAAOF010000002.1"/>
</dbReference>
<proteinExistence type="predicted"/>
<name>A0ABN2PL92_9MICO</name>
<reference evidence="1 2" key="1">
    <citation type="journal article" date="2019" name="Int. J. Syst. Evol. Microbiol.">
        <title>The Global Catalogue of Microorganisms (GCM) 10K type strain sequencing project: providing services to taxonomists for standard genome sequencing and annotation.</title>
        <authorList>
            <consortium name="The Broad Institute Genomics Platform"/>
            <consortium name="The Broad Institute Genome Sequencing Center for Infectious Disease"/>
            <person name="Wu L."/>
            <person name="Ma J."/>
        </authorList>
    </citation>
    <scope>NUCLEOTIDE SEQUENCE [LARGE SCALE GENOMIC DNA]</scope>
    <source>
        <strain evidence="1 2">JCM 14900</strain>
    </source>
</reference>
<protein>
    <recommendedName>
        <fullName evidence="3">DNA topoisomerase (ATP-hydrolyzing)</fullName>
    </recommendedName>
</protein>
<comment type="caution">
    <text evidence="1">The sequence shown here is derived from an EMBL/GenBank/DDBJ whole genome shotgun (WGS) entry which is preliminary data.</text>
</comment>
<dbReference type="EMBL" id="BAAAOF010000002">
    <property type="protein sequence ID" value="GAA1923394.1"/>
    <property type="molecule type" value="Genomic_DNA"/>
</dbReference>
<accession>A0ABN2PL92</accession>
<organism evidence="1 2">
    <name type="scientific">Microbacterium aoyamense</name>
    <dbReference type="NCBI Taxonomy" id="344166"/>
    <lineage>
        <taxon>Bacteria</taxon>
        <taxon>Bacillati</taxon>
        <taxon>Actinomycetota</taxon>
        <taxon>Actinomycetes</taxon>
        <taxon>Micrococcales</taxon>
        <taxon>Microbacteriaceae</taxon>
        <taxon>Microbacterium</taxon>
    </lineage>
</organism>
<dbReference type="Gene3D" id="1.10.268.10">
    <property type="entry name" value="Topoisomerase, domain 3"/>
    <property type="match status" value="1"/>
</dbReference>
<evidence type="ECO:0008006" key="3">
    <source>
        <dbReference type="Google" id="ProtNLM"/>
    </source>
</evidence>
<evidence type="ECO:0000313" key="2">
    <source>
        <dbReference type="Proteomes" id="UP001501343"/>
    </source>
</evidence>
<dbReference type="Proteomes" id="UP001501343">
    <property type="component" value="Unassembled WGS sequence"/>
</dbReference>
<keyword evidence="2" id="KW-1185">Reference proteome</keyword>
<dbReference type="InterPro" id="IPR013757">
    <property type="entry name" value="Topo_IIA_A_a_sf"/>
</dbReference>